<comment type="pathway">
    <text evidence="3">Lipid metabolism; fatty acid metabolism.</text>
</comment>
<comment type="cofactor">
    <cofactor evidence="2">
        <name>Fe cation</name>
        <dbReference type="ChEBI" id="CHEBI:24875"/>
    </cofactor>
</comment>
<evidence type="ECO:0000256" key="9">
    <source>
        <dbReference type="ARBA" id="ARBA00023004"/>
    </source>
</evidence>
<keyword evidence="8" id="KW-0560">Oxidoreductase</keyword>
<keyword evidence="7" id="KW-0223">Dioxygenase</keyword>
<evidence type="ECO:0000256" key="8">
    <source>
        <dbReference type="ARBA" id="ARBA00023002"/>
    </source>
</evidence>
<dbReference type="WBParaSite" id="PSAMB.scaffold891size39245.g9643.t1">
    <property type="protein sequence ID" value="PSAMB.scaffold891size39245.g9643.t1"/>
    <property type="gene ID" value="PSAMB.scaffold891size39245.g9643"/>
</dbReference>
<evidence type="ECO:0000256" key="2">
    <source>
        <dbReference type="ARBA" id="ARBA00001962"/>
    </source>
</evidence>
<dbReference type="PANTHER" id="PTHR21308">
    <property type="entry name" value="PHYTANOYL-COA ALPHA-HYDROXYLASE"/>
    <property type="match status" value="1"/>
</dbReference>
<dbReference type="GO" id="GO:0001561">
    <property type="term" value="P:fatty acid alpha-oxidation"/>
    <property type="evidence" value="ECO:0007669"/>
    <property type="project" value="InterPro"/>
</dbReference>
<dbReference type="GO" id="GO:0048244">
    <property type="term" value="F:phytanoyl-CoA dioxygenase activity"/>
    <property type="evidence" value="ECO:0007669"/>
    <property type="project" value="UniProtKB-EC"/>
</dbReference>
<evidence type="ECO:0000256" key="10">
    <source>
        <dbReference type="ARBA" id="ARBA00034809"/>
    </source>
</evidence>
<dbReference type="GO" id="GO:0005777">
    <property type="term" value="C:peroxisome"/>
    <property type="evidence" value="ECO:0007669"/>
    <property type="project" value="UniProtKB-ARBA"/>
</dbReference>
<dbReference type="Pfam" id="PF05721">
    <property type="entry name" value="PhyH"/>
    <property type="match status" value="1"/>
</dbReference>
<evidence type="ECO:0000256" key="3">
    <source>
        <dbReference type="ARBA" id="ARBA00004872"/>
    </source>
</evidence>
<comment type="similarity">
    <text evidence="4">Belongs to the PhyH family.</text>
</comment>
<evidence type="ECO:0000313" key="14">
    <source>
        <dbReference type="WBParaSite" id="PSAMB.scaffold891size39245.g9643.t1"/>
    </source>
</evidence>
<keyword evidence="5" id="KW-0479">Metal-binding</keyword>
<dbReference type="InterPro" id="IPR047128">
    <property type="entry name" value="PhyH"/>
</dbReference>
<protein>
    <recommendedName>
        <fullName evidence="10">phytanoyl-CoA dioxygenase</fullName>
        <ecNumber evidence="10">1.14.11.18</ecNumber>
    </recommendedName>
    <alternativeName>
        <fullName evidence="11">Phytanic acid oxidase</fullName>
    </alternativeName>
    <alternativeName>
        <fullName evidence="12">Phytanoyl-CoA alpha-hydroxylase</fullName>
    </alternativeName>
</protein>
<evidence type="ECO:0000256" key="12">
    <source>
        <dbReference type="ARBA" id="ARBA00034924"/>
    </source>
</evidence>
<dbReference type="AlphaFoldDB" id="A0A914XKT6"/>
<dbReference type="GO" id="GO:0046872">
    <property type="term" value="F:metal ion binding"/>
    <property type="evidence" value="ECO:0007669"/>
    <property type="project" value="UniProtKB-KW"/>
</dbReference>
<evidence type="ECO:0000256" key="5">
    <source>
        <dbReference type="ARBA" id="ARBA00022723"/>
    </source>
</evidence>
<proteinExistence type="inferred from homology"/>
<dbReference type="InterPro" id="IPR008775">
    <property type="entry name" value="Phytyl_CoA_dOase-like"/>
</dbReference>
<keyword evidence="13" id="KW-1185">Reference proteome</keyword>
<sequence length="298" mass="33270">MSTQPSHRTANVLTSEQRASYEKNGFIIVKRVVPLANLQSYEDRFQEICQRKNVPPGITIMRDVAIAKSEFVAGEKAVTKIQDFQTDPVLFSFCTLPQIVSIVEDIVGGSNIMAMHTMLINKPPDPGTLTSRHPMHQDQNFFPFRPADKICCAWTAMERMSRENGCLVVVPGSHKGPLLQHGYPKWEGGVNKLYHGIQEFDPNTPRVYAEMEAGDTIFFHPLLIHGSGANRTSGFRKAISCHYANSECEYFEVEGSSKAAAEEVVGIAKKRFGGDVEISYPDVWRVRARLVKGVRANL</sequence>
<reference evidence="14" key="1">
    <citation type="submission" date="2022-11" db="UniProtKB">
        <authorList>
            <consortium name="WormBaseParasite"/>
        </authorList>
    </citation>
    <scope>IDENTIFICATION</scope>
</reference>
<evidence type="ECO:0000256" key="1">
    <source>
        <dbReference type="ARBA" id="ARBA00001961"/>
    </source>
</evidence>
<accession>A0A914XKT6</accession>
<dbReference type="SUPFAM" id="SSF51197">
    <property type="entry name" value="Clavaminate synthase-like"/>
    <property type="match status" value="1"/>
</dbReference>
<dbReference type="EC" id="1.14.11.18" evidence="10"/>
<evidence type="ECO:0000313" key="13">
    <source>
        <dbReference type="Proteomes" id="UP000887566"/>
    </source>
</evidence>
<dbReference type="GO" id="GO:0031418">
    <property type="term" value="F:L-ascorbic acid binding"/>
    <property type="evidence" value="ECO:0007669"/>
    <property type="project" value="UniProtKB-KW"/>
</dbReference>
<keyword evidence="9" id="KW-0408">Iron</keyword>
<evidence type="ECO:0000256" key="11">
    <source>
        <dbReference type="ARBA" id="ARBA00034921"/>
    </source>
</evidence>
<name>A0A914XKT6_9BILA</name>
<evidence type="ECO:0000256" key="6">
    <source>
        <dbReference type="ARBA" id="ARBA00022896"/>
    </source>
</evidence>
<dbReference type="PANTHER" id="PTHR21308:SF1">
    <property type="entry name" value="PHYTANOYL-COA DIOXYGENASE, PEROXISOMAL"/>
    <property type="match status" value="1"/>
</dbReference>
<evidence type="ECO:0000256" key="4">
    <source>
        <dbReference type="ARBA" id="ARBA00005830"/>
    </source>
</evidence>
<dbReference type="Gene3D" id="2.60.120.620">
    <property type="entry name" value="q2cbj1_9rhob like domain"/>
    <property type="match status" value="1"/>
</dbReference>
<organism evidence="13 14">
    <name type="scientific">Plectus sambesii</name>
    <dbReference type="NCBI Taxonomy" id="2011161"/>
    <lineage>
        <taxon>Eukaryota</taxon>
        <taxon>Metazoa</taxon>
        <taxon>Ecdysozoa</taxon>
        <taxon>Nematoda</taxon>
        <taxon>Chromadorea</taxon>
        <taxon>Plectida</taxon>
        <taxon>Plectina</taxon>
        <taxon>Plectoidea</taxon>
        <taxon>Plectidae</taxon>
        <taxon>Plectus</taxon>
    </lineage>
</organism>
<keyword evidence="6" id="KW-0847">Vitamin C</keyword>
<comment type="cofactor">
    <cofactor evidence="1">
        <name>L-ascorbate</name>
        <dbReference type="ChEBI" id="CHEBI:38290"/>
    </cofactor>
</comment>
<evidence type="ECO:0000256" key="7">
    <source>
        <dbReference type="ARBA" id="ARBA00022964"/>
    </source>
</evidence>
<dbReference type="FunFam" id="2.60.120.620:FF:000012">
    <property type="entry name" value="Phytanoyl-CoA dioxygenase, peroxisomal"/>
    <property type="match status" value="1"/>
</dbReference>
<dbReference type="Proteomes" id="UP000887566">
    <property type="component" value="Unplaced"/>
</dbReference>